<dbReference type="GO" id="GO:0006508">
    <property type="term" value="P:proteolysis"/>
    <property type="evidence" value="ECO:0007669"/>
    <property type="project" value="InterPro"/>
</dbReference>
<evidence type="ECO:0000259" key="15">
    <source>
        <dbReference type="PROSITE" id="PS50969"/>
    </source>
</evidence>
<accession>A0A7R9KHC9</accession>
<evidence type="ECO:0000256" key="3">
    <source>
        <dbReference type="ARBA" id="ARBA00006344"/>
    </source>
</evidence>
<keyword evidence="10 14" id="KW-0811">Translocation</keyword>
<keyword evidence="11 14" id="KW-0496">Mitochondrion</keyword>
<dbReference type="Gene3D" id="3.40.390.10">
    <property type="entry name" value="Collagenase (Catalytic Domain)"/>
    <property type="match status" value="1"/>
</dbReference>
<dbReference type="Pfam" id="PF01431">
    <property type="entry name" value="Peptidase_M13"/>
    <property type="match status" value="1"/>
</dbReference>
<dbReference type="EMBL" id="CAJPIZ010000757">
    <property type="protein sequence ID" value="CAG2102219.1"/>
    <property type="molecule type" value="Genomic_DNA"/>
</dbReference>
<comment type="subunit">
    <text evidence="13">Component of the TIM23 complex at least composed of Tim23, Tim17 (Tim17a1, Tim17a2 or Tim17b1) and a Tim50.</text>
</comment>
<evidence type="ECO:0000256" key="6">
    <source>
        <dbReference type="ARBA" id="ARBA00022792"/>
    </source>
</evidence>
<dbReference type="SUPFAM" id="SSF56784">
    <property type="entry name" value="HAD-like"/>
    <property type="match status" value="1"/>
</dbReference>
<dbReference type="InterPro" id="IPR018497">
    <property type="entry name" value="Peptidase_M13_C"/>
</dbReference>
<feature type="non-terminal residue" evidence="16">
    <location>
        <position position="1"/>
    </location>
</feature>
<comment type="function">
    <text evidence="1 14">Essential component of the TIM23 complex, a complex that mediates the translocation of transit peptide-containing proteins across the mitochondrial inner membrane.</text>
</comment>
<dbReference type="InterPro" id="IPR024079">
    <property type="entry name" value="MetalloPept_cat_dom_sf"/>
</dbReference>
<dbReference type="Pfam" id="PF03031">
    <property type="entry name" value="NIF"/>
    <property type="match status" value="1"/>
</dbReference>
<dbReference type="OrthoDB" id="287041at2759"/>
<evidence type="ECO:0000256" key="12">
    <source>
        <dbReference type="ARBA" id="ARBA00023136"/>
    </source>
</evidence>
<dbReference type="Gene3D" id="3.40.50.1000">
    <property type="entry name" value="HAD superfamily/HAD-like"/>
    <property type="match status" value="1"/>
</dbReference>
<keyword evidence="4 14" id="KW-0813">Transport</keyword>
<comment type="subcellular location">
    <subcellularLocation>
        <location evidence="2 14">Mitochondrion inner membrane</location>
        <topology evidence="2 14">Single-pass membrane protein</topology>
    </subcellularLocation>
</comment>
<keyword evidence="8 14" id="KW-0809">Transit peptide</keyword>
<evidence type="ECO:0000256" key="13">
    <source>
        <dbReference type="ARBA" id="ARBA00061911"/>
    </source>
</evidence>
<dbReference type="GO" id="GO:0005744">
    <property type="term" value="C:TIM23 mitochondrial import inner membrane translocase complex"/>
    <property type="evidence" value="ECO:0007669"/>
    <property type="project" value="UniProtKB-UniRule"/>
</dbReference>
<evidence type="ECO:0000256" key="7">
    <source>
        <dbReference type="ARBA" id="ARBA00022927"/>
    </source>
</evidence>
<dbReference type="PROSITE" id="PS50969">
    <property type="entry name" value="FCP1"/>
    <property type="match status" value="1"/>
</dbReference>
<organism evidence="16">
    <name type="scientific">Medioppia subpectinata</name>
    <dbReference type="NCBI Taxonomy" id="1979941"/>
    <lineage>
        <taxon>Eukaryota</taxon>
        <taxon>Metazoa</taxon>
        <taxon>Ecdysozoa</taxon>
        <taxon>Arthropoda</taxon>
        <taxon>Chelicerata</taxon>
        <taxon>Arachnida</taxon>
        <taxon>Acari</taxon>
        <taxon>Acariformes</taxon>
        <taxon>Sarcoptiformes</taxon>
        <taxon>Oribatida</taxon>
        <taxon>Brachypylina</taxon>
        <taxon>Oppioidea</taxon>
        <taxon>Oppiidae</taxon>
        <taxon>Medioppia</taxon>
    </lineage>
</organism>
<evidence type="ECO:0000256" key="9">
    <source>
        <dbReference type="ARBA" id="ARBA00022989"/>
    </source>
</evidence>
<dbReference type="InterPro" id="IPR000718">
    <property type="entry name" value="Peptidase_M13"/>
</dbReference>
<evidence type="ECO:0000256" key="10">
    <source>
        <dbReference type="ARBA" id="ARBA00023010"/>
    </source>
</evidence>
<feature type="domain" description="FCP1 homology" evidence="15">
    <location>
        <begin position="198"/>
        <end position="343"/>
    </location>
</feature>
<evidence type="ECO:0000256" key="14">
    <source>
        <dbReference type="RuleBase" id="RU365079"/>
    </source>
</evidence>
<dbReference type="InterPro" id="IPR036412">
    <property type="entry name" value="HAD-like_sf"/>
</dbReference>
<evidence type="ECO:0000256" key="4">
    <source>
        <dbReference type="ARBA" id="ARBA00022448"/>
    </source>
</evidence>
<protein>
    <recommendedName>
        <fullName evidence="14">Mitochondrial import inner membrane translocase subunit TIM50</fullName>
    </recommendedName>
</protein>
<evidence type="ECO:0000256" key="5">
    <source>
        <dbReference type="ARBA" id="ARBA00022692"/>
    </source>
</evidence>
<dbReference type="InterPro" id="IPR050365">
    <property type="entry name" value="TIM50"/>
</dbReference>
<evidence type="ECO:0000256" key="1">
    <source>
        <dbReference type="ARBA" id="ARBA00002959"/>
    </source>
</evidence>
<evidence type="ECO:0000313" key="16">
    <source>
        <dbReference type="EMBL" id="CAD7621789.1"/>
    </source>
</evidence>
<dbReference type="PROSITE" id="PS51885">
    <property type="entry name" value="NEPRILYSIN"/>
    <property type="match status" value="1"/>
</dbReference>
<dbReference type="GO" id="GO:0004222">
    <property type="term" value="F:metalloendopeptidase activity"/>
    <property type="evidence" value="ECO:0007669"/>
    <property type="project" value="InterPro"/>
</dbReference>
<evidence type="ECO:0000313" key="17">
    <source>
        <dbReference type="Proteomes" id="UP000759131"/>
    </source>
</evidence>
<evidence type="ECO:0000256" key="8">
    <source>
        <dbReference type="ARBA" id="ARBA00022946"/>
    </source>
</evidence>
<sequence length="383" mass="44925">AGLQQSYTAYKLNKDNKFEQLPGLTNYTSDQLFFIQYAQIWCEVVSNEGHRRSLLDDHSPGRHPNNGLMSELTIDGRNYWLRNWQTIHRFSTINDNLDSNKDLEKIEKERQRVKQQKITKYTLLAMFCMFCGSGLYCLLEWGKPSIDSDGNPVDDKFSSLPLMVQYVYRAWDTFAHYEQVLREPTRNLLLPPPLEPPYYQPPFTLVLEMTGVLVHPEWTYRTGWRFKKRPFVDYFLHHLATSGNFEIVVYTYEQGFTAFPLIDSLDPNGYVMYRLFRDSTRYENGVHLKDLNCLNRDLNKVIHIDWNGNACQLNRDNCLTLKKWDGNTDDRTLYDLSHFLRAIATEGVDDVRQVLQHYSQFEDPIEAFKLLVAFNRLVVLVGS</sequence>
<reference evidence="16" key="1">
    <citation type="submission" date="2020-11" db="EMBL/GenBank/DDBJ databases">
        <authorList>
            <person name="Tran Van P."/>
        </authorList>
    </citation>
    <scope>NUCLEOTIDE SEQUENCE</scope>
</reference>
<dbReference type="EMBL" id="OC855332">
    <property type="protein sequence ID" value="CAD7621789.1"/>
    <property type="molecule type" value="Genomic_DNA"/>
</dbReference>
<name>A0A7R9KHC9_9ACAR</name>
<gene>
    <name evidence="16" type="ORF">OSB1V03_LOCUS2259</name>
</gene>
<keyword evidence="9" id="KW-1133">Transmembrane helix</keyword>
<keyword evidence="5" id="KW-0812">Transmembrane</keyword>
<keyword evidence="6" id="KW-0999">Mitochondrion inner membrane</keyword>
<dbReference type="GO" id="GO:0015031">
    <property type="term" value="P:protein transport"/>
    <property type="evidence" value="ECO:0007669"/>
    <property type="project" value="UniProtKB-KW"/>
</dbReference>
<dbReference type="SMART" id="SM00577">
    <property type="entry name" value="CPDc"/>
    <property type="match status" value="1"/>
</dbReference>
<dbReference type="FunFam" id="3.40.50.1000:FF:000019">
    <property type="entry name" value="Mitochondrial import inner membrane translocase subunit TIM50"/>
    <property type="match status" value="1"/>
</dbReference>
<keyword evidence="17" id="KW-1185">Reference proteome</keyword>
<evidence type="ECO:0000256" key="11">
    <source>
        <dbReference type="ARBA" id="ARBA00023128"/>
    </source>
</evidence>
<comment type="similarity">
    <text evidence="3 14">Belongs to the TIM50 family.</text>
</comment>
<keyword evidence="12" id="KW-0472">Membrane</keyword>
<keyword evidence="7 14" id="KW-0653">Protein transport</keyword>
<dbReference type="InterPro" id="IPR023214">
    <property type="entry name" value="HAD_sf"/>
</dbReference>
<dbReference type="AlphaFoldDB" id="A0A7R9KHC9"/>
<dbReference type="CDD" id="cd07521">
    <property type="entry name" value="HAD_FCP1-like"/>
    <property type="match status" value="1"/>
</dbReference>
<dbReference type="SUPFAM" id="SSF55486">
    <property type="entry name" value="Metalloproteases ('zincins'), catalytic domain"/>
    <property type="match status" value="1"/>
</dbReference>
<dbReference type="PANTHER" id="PTHR12210">
    <property type="entry name" value="DULLARD PROTEIN PHOSPHATASE"/>
    <property type="match status" value="1"/>
</dbReference>
<evidence type="ECO:0000256" key="2">
    <source>
        <dbReference type="ARBA" id="ARBA00004434"/>
    </source>
</evidence>
<dbReference type="InterPro" id="IPR004274">
    <property type="entry name" value="FCP1_dom"/>
</dbReference>
<proteinExistence type="inferred from homology"/>
<dbReference type="Proteomes" id="UP000759131">
    <property type="component" value="Unassembled WGS sequence"/>
</dbReference>